<dbReference type="CDD" id="cd06470">
    <property type="entry name" value="ACD_IbpA-B_like"/>
    <property type="match status" value="1"/>
</dbReference>
<evidence type="ECO:0000313" key="3">
    <source>
        <dbReference type="EMBL" id="SUZ69602.1"/>
    </source>
</evidence>
<dbReference type="PANTHER" id="PTHR47062:SF1">
    <property type="entry name" value="SMALL HEAT SHOCK PROTEIN IBPA"/>
    <property type="match status" value="1"/>
</dbReference>
<reference evidence="3" key="1">
    <citation type="submission" date="2018-05" db="EMBL/GenBank/DDBJ databases">
        <authorList>
            <person name="Lanie J.A."/>
            <person name="Ng W.-L."/>
            <person name="Kazmierczak K.M."/>
            <person name="Andrzejewski T.M."/>
            <person name="Davidsen T.M."/>
            <person name="Wayne K.J."/>
            <person name="Tettelin H."/>
            <person name="Glass J.I."/>
            <person name="Rusch D."/>
            <person name="Podicherti R."/>
            <person name="Tsui H.-C.T."/>
            <person name="Winkler M.E."/>
        </authorList>
    </citation>
    <scope>NUCLEOTIDE SEQUENCE</scope>
</reference>
<evidence type="ECO:0000259" key="2">
    <source>
        <dbReference type="PROSITE" id="PS01031"/>
    </source>
</evidence>
<dbReference type="InterPro" id="IPR002068">
    <property type="entry name" value="A-crystallin/Hsp20_dom"/>
</dbReference>
<protein>
    <recommendedName>
        <fullName evidence="2">SHSP domain-containing protein</fullName>
    </recommendedName>
</protein>
<dbReference type="PROSITE" id="PS01031">
    <property type="entry name" value="SHSP"/>
    <property type="match status" value="1"/>
</dbReference>
<dbReference type="Gene3D" id="2.60.40.790">
    <property type="match status" value="1"/>
</dbReference>
<evidence type="ECO:0000256" key="1">
    <source>
        <dbReference type="ARBA" id="ARBA00023016"/>
    </source>
</evidence>
<dbReference type="InterPro" id="IPR037913">
    <property type="entry name" value="ACD_IbpA/B"/>
</dbReference>
<dbReference type="InterPro" id="IPR008978">
    <property type="entry name" value="HSP20-like_chaperone"/>
</dbReference>
<feature type="domain" description="SHSP" evidence="2">
    <location>
        <begin position="39"/>
        <end position="148"/>
    </location>
</feature>
<dbReference type="PANTHER" id="PTHR47062">
    <property type="match status" value="1"/>
</dbReference>
<dbReference type="SUPFAM" id="SSF49764">
    <property type="entry name" value="HSP20-like chaperones"/>
    <property type="match status" value="1"/>
</dbReference>
<keyword evidence="1" id="KW-0346">Stress response</keyword>
<gene>
    <name evidence="3" type="ORF">METZ01_LOCUS22456</name>
</gene>
<dbReference type="AlphaFoldDB" id="A0A381PRF1"/>
<accession>A0A381PRF1</accession>
<dbReference type="EMBL" id="UINC01001066">
    <property type="protein sequence ID" value="SUZ69602.1"/>
    <property type="molecule type" value="Genomic_DNA"/>
</dbReference>
<name>A0A381PRF1_9ZZZZ</name>
<dbReference type="Pfam" id="PF00011">
    <property type="entry name" value="HSP20"/>
    <property type="match status" value="1"/>
</dbReference>
<organism evidence="3">
    <name type="scientific">marine metagenome</name>
    <dbReference type="NCBI Taxonomy" id="408172"/>
    <lineage>
        <taxon>unclassified sequences</taxon>
        <taxon>metagenomes</taxon>
        <taxon>ecological metagenomes</taxon>
    </lineage>
</organism>
<proteinExistence type="predicted"/>
<sequence length="157" mass="17718">MLHLARYSSITPSDFERALGITVGFDSMFDRFFGDVEKSESATGYPPYNIRKDEENIYTIEMAVAGFSKEDLEAELKEGILTVRSKQGQEDGEYLHRGIAKRAFSRSFTLSDDVVIKGADLINGMLTISLERIIPEEKKSRMIEIGEPTESELKKIN</sequence>